<proteinExistence type="predicted"/>
<evidence type="ECO:0000313" key="3">
    <source>
        <dbReference type="Proteomes" id="UP001497516"/>
    </source>
</evidence>
<organism evidence="2 3">
    <name type="scientific">Linum trigynum</name>
    <dbReference type="NCBI Taxonomy" id="586398"/>
    <lineage>
        <taxon>Eukaryota</taxon>
        <taxon>Viridiplantae</taxon>
        <taxon>Streptophyta</taxon>
        <taxon>Embryophyta</taxon>
        <taxon>Tracheophyta</taxon>
        <taxon>Spermatophyta</taxon>
        <taxon>Magnoliopsida</taxon>
        <taxon>eudicotyledons</taxon>
        <taxon>Gunneridae</taxon>
        <taxon>Pentapetalae</taxon>
        <taxon>rosids</taxon>
        <taxon>fabids</taxon>
        <taxon>Malpighiales</taxon>
        <taxon>Linaceae</taxon>
        <taxon>Linum</taxon>
    </lineage>
</organism>
<reference evidence="2 3" key="1">
    <citation type="submission" date="2024-04" db="EMBL/GenBank/DDBJ databases">
        <authorList>
            <person name="Fracassetti M."/>
        </authorList>
    </citation>
    <scope>NUCLEOTIDE SEQUENCE [LARGE SCALE GENOMIC DNA]</scope>
</reference>
<dbReference type="Proteomes" id="UP001497516">
    <property type="component" value="Chromosome 4"/>
</dbReference>
<sequence>MTGQNSARGEDEGNPQIPPGFTVCRLEEEARVEDRSHQGRVKGRYKEGMGAKSLALEMETVAAALQGGLRIEE</sequence>
<name>A0AAV2EAH9_9ROSI</name>
<evidence type="ECO:0000313" key="2">
    <source>
        <dbReference type="EMBL" id="CAL1382890.1"/>
    </source>
</evidence>
<protein>
    <submittedName>
        <fullName evidence="2">Uncharacterized protein</fullName>
    </submittedName>
</protein>
<dbReference type="AlphaFoldDB" id="A0AAV2EAH9"/>
<gene>
    <name evidence="2" type="ORF">LTRI10_LOCUS24191</name>
</gene>
<keyword evidence="3" id="KW-1185">Reference proteome</keyword>
<dbReference type="EMBL" id="OZ034817">
    <property type="protein sequence ID" value="CAL1382890.1"/>
    <property type="molecule type" value="Genomic_DNA"/>
</dbReference>
<feature type="region of interest" description="Disordered" evidence="1">
    <location>
        <begin position="1"/>
        <end position="22"/>
    </location>
</feature>
<accession>A0AAV2EAH9</accession>
<evidence type="ECO:0000256" key="1">
    <source>
        <dbReference type="SAM" id="MobiDB-lite"/>
    </source>
</evidence>